<name>A0A484L6W2_9ASTE</name>
<proteinExistence type="predicted"/>
<gene>
    <name evidence="1" type="ORF">CCAM_LOCUS13871</name>
</gene>
<sequence length="182" mass="20711">MELKGQFDSCQVKRLELHKRATLAEQLVGLPKTAGIKFHHVNLPTRESNLTCNAESFARRRWLAFNSPLHMLPPLRIMPAMSFPSSWEKSTWEKIIIQYDIHFLESFPASESFLGDLAIGSFWKGDEERRLSLCSELVPILLPKASPSFILTAPSFPWDFVAAWKKFTEPEVVSKLGEPPAE</sequence>
<protein>
    <submittedName>
        <fullName evidence="1">Uncharacterized protein</fullName>
    </submittedName>
</protein>
<evidence type="ECO:0000313" key="2">
    <source>
        <dbReference type="Proteomes" id="UP000595140"/>
    </source>
</evidence>
<reference evidence="1 2" key="1">
    <citation type="submission" date="2018-04" db="EMBL/GenBank/DDBJ databases">
        <authorList>
            <person name="Vogel A."/>
        </authorList>
    </citation>
    <scope>NUCLEOTIDE SEQUENCE [LARGE SCALE GENOMIC DNA]</scope>
</reference>
<dbReference type="AlphaFoldDB" id="A0A484L6W2"/>
<keyword evidence="2" id="KW-1185">Reference proteome</keyword>
<organism evidence="1 2">
    <name type="scientific">Cuscuta campestris</name>
    <dbReference type="NCBI Taxonomy" id="132261"/>
    <lineage>
        <taxon>Eukaryota</taxon>
        <taxon>Viridiplantae</taxon>
        <taxon>Streptophyta</taxon>
        <taxon>Embryophyta</taxon>
        <taxon>Tracheophyta</taxon>
        <taxon>Spermatophyta</taxon>
        <taxon>Magnoliopsida</taxon>
        <taxon>eudicotyledons</taxon>
        <taxon>Gunneridae</taxon>
        <taxon>Pentapetalae</taxon>
        <taxon>asterids</taxon>
        <taxon>lamiids</taxon>
        <taxon>Solanales</taxon>
        <taxon>Convolvulaceae</taxon>
        <taxon>Cuscuteae</taxon>
        <taxon>Cuscuta</taxon>
        <taxon>Cuscuta subgen. Grammica</taxon>
        <taxon>Cuscuta sect. Cleistogrammica</taxon>
    </lineage>
</organism>
<evidence type="ECO:0000313" key="1">
    <source>
        <dbReference type="EMBL" id="VFQ72095.1"/>
    </source>
</evidence>
<dbReference type="Proteomes" id="UP000595140">
    <property type="component" value="Unassembled WGS sequence"/>
</dbReference>
<accession>A0A484L6W2</accession>
<dbReference type="EMBL" id="OOIL02001115">
    <property type="protein sequence ID" value="VFQ72095.1"/>
    <property type="molecule type" value="Genomic_DNA"/>
</dbReference>